<comment type="caution">
    <text evidence="6">The sequence shown here is derived from an EMBL/GenBank/DDBJ whole genome shotgun (WGS) entry which is preliminary data.</text>
</comment>
<organism evidence="6 7">
    <name type="scientific">Enterobacter sichuanensis</name>
    <dbReference type="NCBI Taxonomy" id="2071710"/>
    <lineage>
        <taxon>Bacteria</taxon>
        <taxon>Pseudomonadati</taxon>
        <taxon>Pseudomonadota</taxon>
        <taxon>Gammaproteobacteria</taxon>
        <taxon>Enterobacterales</taxon>
        <taxon>Enterobacteriaceae</taxon>
        <taxon>Enterobacter</taxon>
        <taxon>Enterobacter cloacae complex</taxon>
    </lineage>
</organism>
<reference evidence="6 7" key="1">
    <citation type="submission" date="2015-03" db="EMBL/GenBank/DDBJ databases">
        <authorList>
            <person name="McCorrison J."/>
            <person name="Sanka R."/>
            <person name="Adams M."/>
            <person name="Brinkac L."/>
            <person name="Nierman W."/>
            <person name="Sutton G."/>
            <person name="Nelson K."/>
            <person name="Kiedrowski L."/>
            <person name="Guerrero D."/>
            <person name="Bonomo R."/>
        </authorList>
    </citation>
    <scope>NUCLEOTIDE SEQUENCE [LARGE SCALE GENOMIC DNA]</scope>
    <source>
        <strain evidence="6 7">35699</strain>
    </source>
</reference>
<dbReference type="Proteomes" id="UP000033352">
    <property type="component" value="Unassembled WGS sequence"/>
</dbReference>
<dbReference type="RefSeq" id="WP_025756601.1">
    <property type="nucleotide sequence ID" value="NZ_JAMGNB010000001.1"/>
</dbReference>
<dbReference type="PANTHER" id="PTHR48111:SF59">
    <property type="entry name" value="TRANSCRIPTIONAL REGULATORY PROTEIN BAER"/>
    <property type="match status" value="1"/>
</dbReference>
<evidence type="ECO:0000259" key="5">
    <source>
        <dbReference type="PROSITE" id="PS51755"/>
    </source>
</evidence>
<keyword evidence="2" id="KW-0597">Phosphoprotein</keyword>
<dbReference type="InterPro" id="IPR039420">
    <property type="entry name" value="WalR-like"/>
</dbReference>
<dbReference type="GO" id="GO:0005829">
    <property type="term" value="C:cytosol"/>
    <property type="evidence" value="ECO:0007669"/>
    <property type="project" value="TreeGrafter"/>
</dbReference>
<dbReference type="InterPro" id="IPR001789">
    <property type="entry name" value="Sig_transdc_resp-reg_receiver"/>
</dbReference>
<dbReference type="Gene3D" id="3.40.50.2300">
    <property type="match status" value="1"/>
</dbReference>
<dbReference type="InterPro" id="IPR016032">
    <property type="entry name" value="Sig_transdc_resp-reg_C-effctor"/>
</dbReference>
<dbReference type="SUPFAM" id="SSF46894">
    <property type="entry name" value="C-terminal effector domain of the bipartite response regulators"/>
    <property type="match status" value="1"/>
</dbReference>
<protein>
    <submittedName>
        <fullName evidence="6">Chemotaxis protein CheY</fullName>
    </submittedName>
</protein>
<dbReference type="InterPro" id="IPR011006">
    <property type="entry name" value="CheY-like_superfamily"/>
</dbReference>
<evidence type="ECO:0000256" key="1">
    <source>
        <dbReference type="ARBA" id="ARBA00023125"/>
    </source>
</evidence>
<dbReference type="Pfam" id="PF00072">
    <property type="entry name" value="Response_reg"/>
    <property type="match status" value="1"/>
</dbReference>
<evidence type="ECO:0000313" key="7">
    <source>
        <dbReference type="Proteomes" id="UP000033352"/>
    </source>
</evidence>
<dbReference type="GO" id="GO:0000976">
    <property type="term" value="F:transcription cis-regulatory region binding"/>
    <property type="evidence" value="ECO:0007669"/>
    <property type="project" value="TreeGrafter"/>
</dbReference>
<name>A0A0F1AUX7_9ENTR</name>
<gene>
    <name evidence="6" type="ORF">SS37_14525</name>
</gene>
<keyword evidence="1 3" id="KW-0238">DNA-binding</keyword>
<evidence type="ECO:0000256" key="3">
    <source>
        <dbReference type="PROSITE-ProRule" id="PRU01091"/>
    </source>
</evidence>
<dbReference type="InterPro" id="IPR001867">
    <property type="entry name" value="OmpR/PhoB-type_DNA-bd"/>
</dbReference>
<dbReference type="SMART" id="SM00862">
    <property type="entry name" value="Trans_reg_C"/>
    <property type="match status" value="1"/>
</dbReference>
<sequence length="234" mass="26291">MHKNTLILVVEDEDEIADILMSYLERSGMKTLRARQGEQAIALNRLHKPDLILLDIHLPVCDGWSVLTTLRQESAVPVIMVSALDQDVDKLMGLRLGADDYVIKPFNPSEVVARVEAVLRRTKPALQQAGSQPLRTPFITVYPDDFYVEVTVGAEVVSPVLTTTEFKLLTYLVRYPRKVCSREELLNACLPEGDTLDRTVDSHMSKLRKKLELAGLYGVPESIRGMGYRLGEKK</sequence>
<evidence type="ECO:0000313" key="6">
    <source>
        <dbReference type="EMBL" id="KJN25682.1"/>
    </source>
</evidence>
<feature type="domain" description="OmpR/PhoB-type" evidence="5">
    <location>
        <begin position="131"/>
        <end position="232"/>
    </location>
</feature>
<dbReference type="Gene3D" id="1.10.10.10">
    <property type="entry name" value="Winged helix-like DNA-binding domain superfamily/Winged helix DNA-binding domain"/>
    <property type="match status" value="1"/>
</dbReference>
<dbReference type="SMART" id="SM00448">
    <property type="entry name" value="REC"/>
    <property type="match status" value="1"/>
</dbReference>
<dbReference type="PATRIC" id="fig|1619248.3.peg.2123"/>
<dbReference type="PROSITE" id="PS50110">
    <property type="entry name" value="RESPONSE_REGULATORY"/>
    <property type="match status" value="1"/>
</dbReference>
<dbReference type="CDD" id="cd00383">
    <property type="entry name" value="trans_reg_C"/>
    <property type="match status" value="1"/>
</dbReference>
<proteinExistence type="predicted"/>
<feature type="DNA-binding region" description="OmpR/PhoB-type" evidence="3">
    <location>
        <begin position="131"/>
        <end position="232"/>
    </location>
</feature>
<dbReference type="GO" id="GO:0032993">
    <property type="term" value="C:protein-DNA complex"/>
    <property type="evidence" value="ECO:0007669"/>
    <property type="project" value="TreeGrafter"/>
</dbReference>
<dbReference type="PROSITE" id="PS51755">
    <property type="entry name" value="OMPR_PHOB"/>
    <property type="match status" value="1"/>
</dbReference>
<feature type="modified residue" description="4-aspartylphosphate" evidence="2">
    <location>
        <position position="55"/>
    </location>
</feature>
<dbReference type="OrthoDB" id="9802426at2"/>
<dbReference type="EMBL" id="JZYX01000029">
    <property type="protein sequence ID" value="KJN25682.1"/>
    <property type="molecule type" value="Genomic_DNA"/>
</dbReference>
<evidence type="ECO:0000256" key="2">
    <source>
        <dbReference type="PROSITE-ProRule" id="PRU00169"/>
    </source>
</evidence>
<accession>A0A0F1AUX7</accession>
<evidence type="ECO:0000259" key="4">
    <source>
        <dbReference type="PROSITE" id="PS50110"/>
    </source>
</evidence>
<dbReference type="AlphaFoldDB" id="A0A0F1AUX7"/>
<dbReference type="InterPro" id="IPR036388">
    <property type="entry name" value="WH-like_DNA-bd_sf"/>
</dbReference>
<dbReference type="GO" id="GO:0000156">
    <property type="term" value="F:phosphorelay response regulator activity"/>
    <property type="evidence" value="ECO:0007669"/>
    <property type="project" value="TreeGrafter"/>
</dbReference>
<dbReference type="Gene3D" id="6.10.250.690">
    <property type="match status" value="1"/>
</dbReference>
<feature type="domain" description="Response regulatory" evidence="4">
    <location>
        <begin position="6"/>
        <end position="119"/>
    </location>
</feature>
<dbReference type="Pfam" id="PF00486">
    <property type="entry name" value="Trans_reg_C"/>
    <property type="match status" value="1"/>
</dbReference>
<dbReference type="PANTHER" id="PTHR48111">
    <property type="entry name" value="REGULATOR OF RPOS"/>
    <property type="match status" value="1"/>
</dbReference>
<dbReference type="GO" id="GO:0006355">
    <property type="term" value="P:regulation of DNA-templated transcription"/>
    <property type="evidence" value="ECO:0007669"/>
    <property type="project" value="InterPro"/>
</dbReference>
<dbReference type="SUPFAM" id="SSF52172">
    <property type="entry name" value="CheY-like"/>
    <property type="match status" value="1"/>
</dbReference>